<sequence length="60" mass="6916">MSVTITRNGVPSVVLLRMEQSEGFVDTVEILSDQKSMYSLRRSLKWTERGQWVSHRSVFG</sequence>
<evidence type="ECO:0000313" key="3">
    <source>
        <dbReference type="Proteomes" id="UP000199032"/>
    </source>
</evidence>
<dbReference type="InterPro" id="IPR036165">
    <property type="entry name" value="YefM-like_sf"/>
</dbReference>
<organism evidence="2 3">
    <name type="scientific">Candidatus Nitrospira nitrosa</name>
    <dbReference type="NCBI Taxonomy" id="1742972"/>
    <lineage>
        <taxon>Bacteria</taxon>
        <taxon>Pseudomonadati</taxon>
        <taxon>Nitrospirota</taxon>
        <taxon>Nitrospiria</taxon>
        <taxon>Nitrospirales</taxon>
        <taxon>Nitrospiraceae</taxon>
        <taxon>Nitrospira</taxon>
    </lineage>
</organism>
<accession>A0A0S4LMG3</accession>
<protein>
    <submittedName>
        <fullName evidence="2">Prevent-host-death family protein</fullName>
    </submittedName>
</protein>
<evidence type="ECO:0000256" key="1">
    <source>
        <dbReference type="ARBA" id="ARBA00009981"/>
    </source>
</evidence>
<proteinExistence type="inferred from homology"/>
<dbReference type="SUPFAM" id="SSF143120">
    <property type="entry name" value="YefM-like"/>
    <property type="match status" value="1"/>
</dbReference>
<evidence type="ECO:0000313" key="2">
    <source>
        <dbReference type="EMBL" id="CUS37901.1"/>
    </source>
</evidence>
<dbReference type="EMBL" id="CZQA01000010">
    <property type="protein sequence ID" value="CUS37901.1"/>
    <property type="molecule type" value="Genomic_DNA"/>
</dbReference>
<reference evidence="2 3" key="1">
    <citation type="submission" date="2015-10" db="EMBL/GenBank/DDBJ databases">
        <authorList>
            <person name="Gilbert D.G."/>
        </authorList>
    </citation>
    <scope>NUCLEOTIDE SEQUENCE [LARGE SCALE GENOMIC DNA]</scope>
    <source>
        <strain evidence="2">COMA1</strain>
    </source>
</reference>
<dbReference type="OrthoDB" id="9809157at2"/>
<keyword evidence="3" id="KW-1185">Reference proteome</keyword>
<dbReference type="AlphaFoldDB" id="A0A0S4LMG3"/>
<gene>
    <name evidence="2" type="ORF">COMA1_40313</name>
</gene>
<name>A0A0S4LMG3_9BACT</name>
<comment type="similarity">
    <text evidence="1">Belongs to the phD/YefM antitoxin family.</text>
</comment>
<dbReference type="Proteomes" id="UP000199032">
    <property type="component" value="Unassembled WGS sequence"/>
</dbReference>
<dbReference type="STRING" id="1742972.COMA1_40313"/>